<comment type="similarity">
    <text evidence="1">Belongs to the type-I restriction system S methylase family.</text>
</comment>
<reference evidence="5 6" key="1">
    <citation type="submission" date="2024-04" db="EMBL/GenBank/DDBJ databases">
        <title>Human intestinal bacterial collection.</title>
        <authorList>
            <person name="Pauvert C."/>
            <person name="Hitch T.C.A."/>
            <person name="Clavel T."/>
        </authorList>
    </citation>
    <scope>NUCLEOTIDE SEQUENCE [LARGE SCALE GENOMIC DNA]</scope>
    <source>
        <strain evidence="5 6">CLA-AA-H181</strain>
    </source>
</reference>
<keyword evidence="5" id="KW-0540">Nuclease</keyword>
<dbReference type="PANTHER" id="PTHR30408:SF12">
    <property type="entry name" value="TYPE I RESTRICTION ENZYME MJAVIII SPECIFICITY SUBUNIT"/>
    <property type="match status" value="1"/>
</dbReference>
<evidence type="ECO:0000256" key="3">
    <source>
        <dbReference type="ARBA" id="ARBA00023125"/>
    </source>
</evidence>
<dbReference type="PANTHER" id="PTHR30408">
    <property type="entry name" value="TYPE-1 RESTRICTION ENZYME ECOKI SPECIFICITY PROTEIN"/>
    <property type="match status" value="1"/>
</dbReference>
<evidence type="ECO:0000256" key="1">
    <source>
        <dbReference type="ARBA" id="ARBA00010923"/>
    </source>
</evidence>
<dbReference type="EC" id="3.1.21.-" evidence="5"/>
<dbReference type="InterPro" id="IPR044946">
    <property type="entry name" value="Restrct_endonuc_typeI_TRD_sf"/>
</dbReference>
<evidence type="ECO:0000256" key="2">
    <source>
        <dbReference type="ARBA" id="ARBA00022747"/>
    </source>
</evidence>
<dbReference type="GO" id="GO:0004519">
    <property type="term" value="F:endonuclease activity"/>
    <property type="evidence" value="ECO:0007669"/>
    <property type="project" value="UniProtKB-KW"/>
</dbReference>
<proteinExistence type="inferred from homology"/>
<dbReference type="Proteomes" id="UP001494672">
    <property type="component" value="Unassembled WGS sequence"/>
</dbReference>
<dbReference type="EMBL" id="JBBNGJ010000004">
    <property type="protein sequence ID" value="MEQ2592667.1"/>
    <property type="molecule type" value="Genomic_DNA"/>
</dbReference>
<keyword evidence="5" id="KW-0255">Endonuclease</keyword>
<sequence>MGDNSKKPGIRFKGFTDDWEQRKLGELGSLKNGMNFSKKAMGIGFPFVNLQNIFGNNVIDVSNLGKAMASDSQLKDYNLLNGDVLFVRSSVKLEGVGEAALVPQTLDNTTYSGFIIRFRDEYGLDNNFKRFVFGIESVRNQIMSQATNSANKNISQSVLENLELAIPSKSEQQKIGAYFSNLDHLITLHQRKYDKLVMSKKSMLEKMFPKNGQTKPEIRFSGFIDDWEQRKLGDVAEFSKGSGYSKGDLVEYGTPIILYGRLYTNYETRISDVDTFVEAKVGSVYSKGGEVIVPASGETAEDIARAATVDKSGILLGGDLNIVMPNKDINSSFLAISISSGNPQRELAKKAQGKSVVHIHNEEIKNLVLPFPIKDEQNKIASYFCQLDNLITLHQRELEKLKKIKLSMLEKMFV</sequence>
<keyword evidence="6" id="KW-1185">Reference proteome</keyword>
<dbReference type="Gene3D" id="3.90.220.20">
    <property type="entry name" value="DNA methylase specificity domains"/>
    <property type="match status" value="2"/>
</dbReference>
<dbReference type="RefSeq" id="WP_349093029.1">
    <property type="nucleotide sequence ID" value="NZ_JBBNGJ010000004.1"/>
</dbReference>
<keyword evidence="3" id="KW-0238">DNA-binding</keyword>
<dbReference type="InterPro" id="IPR000055">
    <property type="entry name" value="Restrct_endonuc_typeI_TRD"/>
</dbReference>
<dbReference type="Pfam" id="PF01420">
    <property type="entry name" value="Methylase_S"/>
    <property type="match status" value="2"/>
</dbReference>
<accession>A0ABV1IAJ2</accession>
<dbReference type="SUPFAM" id="SSF116734">
    <property type="entry name" value="DNA methylase specificity domain"/>
    <property type="match status" value="2"/>
</dbReference>
<dbReference type="InterPro" id="IPR052021">
    <property type="entry name" value="Type-I_RS_S_subunit"/>
</dbReference>
<dbReference type="CDD" id="cd17517">
    <property type="entry name" value="RMtype1_S_EcoKI_StySPI-TRD2-CR2_like"/>
    <property type="match status" value="1"/>
</dbReference>
<evidence type="ECO:0000313" key="6">
    <source>
        <dbReference type="Proteomes" id="UP001494672"/>
    </source>
</evidence>
<feature type="domain" description="Type I restriction modification DNA specificity" evidence="4">
    <location>
        <begin position="225"/>
        <end position="402"/>
    </location>
</feature>
<name>A0ABV1IAJ2_9FIRM</name>
<dbReference type="GO" id="GO:0016787">
    <property type="term" value="F:hydrolase activity"/>
    <property type="evidence" value="ECO:0007669"/>
    <property type="project" value="UniProtKB-KW"/>
</dbReference>
<keyword evidence="5" id="KW-0378">Hydrolase</keyword>
<gene>
    <name evidence="5" type="ORF">AAAU18_07010</name>
</gene>
<comment type="caution">
    <text evidence="5">The sequence shown here is derived from an EMBL/GenBank/DDBJ whole genome shotgun (WGS) entry which is preliminary data.</text>
</comment>
<evidence type="ECO:0000259" key="4">
    <source>
        <dbReference type="Pfam" id="PF01420"/>
    </source>
</evidence>
<protein>
    <submittedName>
        <fullName evidence="5">Restriction endonuclease subunit S</fullName>
        <ecNumber evidence="5">3.1.21.-</ecNumber>
    </submittedName>
</protein>
<keyword evidence="2" id="KW-0680">Restriction system</keyword>
<organism evidence="5 6">
    <name type="scientific">Coprococcus aceti</name>
    <dbReference type="NCBI Taxonomy" id="2981786"/>
    <lineage>
        <taxon>Bacteria</taxon>
        <taxon>Bacillati</taxon>
        <taxon>Bacillota</taxon>
        <taxon>Clostridia</taxon>
        <taxon>Lachnospirales</taxon>
        <taxon>Lachnospiraceae</taxon>
        <taxon>Coprococcus</taxon>
    </lineage>
</organism>
<evidence type="ECO:0000313" key="5">
    <source>
        <dbReference type="EMBL" id="MEQ2592667.1"/>
    </source>
</evidence>
<feature type="domain" description="Type I restriction modification DNA specificity" evidence="4">
    <location>
        <begin position="17"/>
        <end position="196"/>
    </location>
</feature>
<dbReference type="Gene3D" id="1.10.287.1120">
    <property type="entry name" value="Bipartite methylase S protein"/>
    <property type="match status" value="1"/>
</dbReference>